<protein>
    <submittedName>
        <fullName evidence="2">Uncharacterized protein</fullName>
    </submittedName>
</protein>
<proteinExistence type="predicted"/>
<reference evidence="2" key="2">
    <citation type="submission" date="2022-01" db="EMBL/GenBank/DDBJ databases">
        <authorList>
            <person name="Yamashiro T."/>
            <person name="Shiraishi A."/>
            <person name="Satake H."/>
            <person name="Nakayama K."/>
        </authorList>
    </citation>
    <scope>NUCLEOTIDE SEQUENCE</scope>
</reference>
<dbReference type="Proteomes" id="UP001151760">
    <property type="component" value="Unassembled WGS sequence"/>
</dbReference>
<organism evidence="2 3">
    <name type="scientific">Tanacetum coccineum</name>
    <dbReference type="NCBI Taxonomy" id="301880"/>
    <lineage>
        <taxon>Eukaryota</taxon>
        <taxon>Viridiplantae</taxon>
        <taxon>Streptophyta</taxon>
        <taxon>Embryophyta</taxon>
        <taxon>Tracheophyta</taxon>
        <taxon>Spermatophyta</taxon>
        <taxon>Magnoliopsida</taxon>
        <taxon>eudicotyledons</taxon>
        <taxon>Gunneridae</taxon>
        <taxon>Pentapetalae</taxon>
        <taxon>asterids</taxon>
        <taxon>campanulids</taxon>
        <taxon>Asterales</taxon>
        <taxon>Asteraceae</taxon>
        <taxon>Asteroideae</taxon>
        <taxon>Anthemideae</taxon>
        <taxon>Anthemidinae</taxon>
        <taxon>Tanacetum</taxon>
    </lineage>
</organism>
<feature type="compositionally biased region" description="Basic and acidic residues" evidence="1">
    <location>
        <begin position="121"/>
        <end position="139"/>
    </location>
</feature>
<evidence type="ECO:0000313" key="3">
    <source>
        <dbReference type="Proteomes" id="UP001151760"/>
    </source>
</evidence>
<keyword evidence="3" id="KW-1185">Reference proteome</keyword>
<evidence type="ECO:0000313" key="2">
    <source>
        <dbReference type="EMBL" id="GJS53255.1"/>
    </source>
</evidence>
<comment type="caution">
    <text evidence="2">The sequence shown here is derived from an EMBL/GenBank/DDBJ whole genome shotgun (WGS) entry which is preliminary data.</text>
</comment>
<accession>A0ABQ4WK37</accession>
<dbReference type="EMBL" id="BQNB010008713">
    <property type="protein sequence ID" value="GJS53255.1"/>
    <property type="molecule type" value="Genomic_DNA"/>
</dbReference>
<name>A0ABQ4WK37_9ASTR</name>
<feature type="region of interest" description="Disordered" evidence="1">
    <location>
        <begin position="53"/>
        <end position="78"/>
    </location>
</feature>
<sequence length="241" mass="26537">MTISELKNKLKTVDKGKNVNTKFDKSETSETLLCVTPLPKNIAVKAKNVSNTKVNTDRSKPVTSYSIPKNEQSQKQSANVITRGIYRIIKTETQSPDSKSNLNVSNSTIVESSNSIRRPKSKDTKSKDKVLKNNNDKRPSAHVRKMSSSVSIDSNKRETMHSNVCQSNTSVLSTKIVNAVNDGSNIVCVSCGKDVFLLSHEKCVARYALSRISSVKRALFITPIAAKSKNLGATFVLKNLY</sequence>
<evidence type="ECO:0000256" key="1">
    <source>
        <dbReference type="SAM" id="MobiDB-lite"/>
    </source>
</evidence>
<gene>
    <name evidence="2" type="ORF">Tco_0626617</name>
</gene>
<feature type="region of interest" description="Disordered" evidence="1">
    <location>
        <begin position="95"/>
        <end position="159"/>
    </location>
</feature>
<reference evidence="2" key="1">
    <citation type="journal article" date="2022" name="Int. J. Mol. Sci.">
        <title>Draft Genome of Tanacetum Coccineum: Genomic Comparison of Closely Related Tanacetum-Family Plants.</title>
        <authorList>
            <person name="Yamashiro T."/>
            <person name="Shiraishi A."/>
            <person name="Nakayama K."/>
            <person name="Satake H."/>
        </authorList>
    </citation>
    <scope>NUCLEOTIDE SEQUENCE</scope>
</reference>
<feature type="compositionally biased region" description="Polar residues" evidence="1">
    <location>
        <begin position="95"/>
        <end position="116"/>
    </location>
</feature>
<feature type="compositionally biased region" description="Polar residues" evidence="1">
    <location>
        <begin position="61"/>
        <end position="78"/>
    </location>
</feature>